<protein>
    <submittedName>
        <fullName evidence="1">Uncharacterized protein</fullName>
    </submittedName>
</protein>
<dbReference type="OrthoDB" id="542013at2759"/>
<keyword evidence="2" id="KW-1185">Reference proteome</keyword>
<organism evidence="1 2">
    <name type="scientific">Lophiotrema nucula</name>
    <dbReference type="NCBI Taxonomy" id="690887"/>
    <lineage>
        <taxon>Eukaryota</taxon>
        <taxon>Fungi</taxon>
        <taxon>Dikarya</taxon>
        <taxon>Ascomycota</taxon>
        <taxon>Pezizomycotina</taxon>
        <taxon>Dothideomycetes</taxon>
        <taxon>Pleosporomycetidae</taxon>
        <taxon>Pleosporales</taxon>
        <taxon>Lophiotremataceae</taxon>
        <taxon>Lophiotrema</taxon>
    </lineage>
</organism>
<gene>
    <name evidence="1" type="ORF">BDV96DRAFT_592977</name>
</gene>
<sequence>MALSRSRTDDWKRDMDFRAEMGASGVIVGSRKSRLSCFRSKMGYKDGQDAKTTRRSEVWCSTLRFKSQGVWSTQPMESRSTSVLIMLAMCYYARIVVTGSGVHDPKLGWGIKVDYSTASEAAHPPPTAVSNCSGRDRYASSKLVNVLWTYALARRFAQSGSRKTVNVLPRMVPVLRVLMRTSDVHAPQESGESLAWHALGEPGGESESDIEGGRCDHVVVVWWLSERPELRVALIEATADLFRATVIYQF</sequence>
<dbReference type="Gene3D" id="3.40.50.720">
    <property type="entry name" value="NAD(P)-binding Rossmann-like Domain"/>
    <property type="match status" value="1"/>
</dbReference>
<dbReference type="EMBL" id="ML977310">
    <property type="protein sequence ID" value="KAF2122440.1"/>
    <property type="molecule type" value="Genomic_DNA"/>
</dbReference>
<name>A0A6A5ZRZ3_9PLEO</name>
<evidence type="ECO:0000313" key="2">
    <source>
        <dbReference type="Proteomes" id="UP000799770"/>
    </source>
</evidence>
<dbReference type="AlphaFoldDB" id="A0A6A5ZRZ3"/>
<proteinExistence type="predicted"/>
<dbReference type="Proteomes" id="UP000799770">
    <property type="component" value="Unassembled WGS sequence"/>
</dbReference>
<accession>A0A6A5ZRZ3</accession>
<evidence type="ECO:0000313" key="1">
    <source>
        <dbReference type="EMBL" id="KAF2122440.1"/>
    </source>
</evidence>
<reference evidence="1" key="1">
    <citation type="journal article" date="2020" name="Stud. Mycol.">
        <title>101 Dothideomycetes genomes: a test case for predicting lifestyles and emergence of pathogens.</title>
        <authorList>
            <person name="Haridas S."/>
            <person name="Albert R."/>
            <person name="Binder M."/>
            <person name="Bloem J."/>
            <person name="Labutti K."/>
            <person name="Salamov A."/>
            <person name="Andreopoulos B."/>
            <person name="Baker S."/>
            <person name="Barry K."/>
            <person name="Bills G."/>
            <person name="Bluhm B."/>
            <person name="Cannon C."/>
            <person name="Castanera R."/>
            <person name="Culley D."/>
            <person name="Daum C."/>
            <person name="Ezra D."/>
            <person name="Gonzalez J."/>
            <person name="Henrissat B."/>
            <person name="Kuo A."/>
            <person name="Liang C."/>
            <person name="Lipzen A."/>
            <person name="Lutzoni F."/>
            <person name="Magnuson J."/>
            <person name="Mondo S."/>
            <person name="Nolan M."/>
            <person name="Ohm R."/>
            <person name="Pangilinan J."/>
            <person name="Park H.-J."/>
            <person name="Ramirez L."/>
            <person name="Alfaro M."/>
            <person name="Sun H."/>
            <person name="Tritt A."/>
            <person name="Yoshinaga Y."/>
            <person name="Zwiers L.-H."/>
            <person name="Turgeon B."/>
            <person name="Goodwin S."/>
            <person name="Spatafora J."/>
            <person name="Crous P."/>
            <person name="Grigoriev I."/>
        </authorList>
    </citation>
    <scope>NUCLEOTIDE SEQUENCE</scope>
    <source>
        <strain evidence="1">CBS 627.86</strain>
    </source>
</reference>